<dbReference type="EMBL" id="JBHLVZ010000010">
    <property type="protein sequence ID" value="MFC0385621.1"/>
    <property type="molecule type" value="Genomic_DNA"/>
</dbReference>
<organism evidence="6 7">
    <name type="scientific">Muricoccus vinaceus</name>
    <dbReference type="NCBI Taxonomy" id="424704"/>
    <lineage>
        <taxon>Bacteria</taxon>
        <taxon>Pseudomonadati</taxon>
        <taxon>Pseudomonadota</taxon>
        <taxon>Alphaproteobacteria</taxon>
        <taxon>Acetobacterales</taxon>
        <taxon>Roseomonadaceae</taxon>
        <taxon>Muricoccus</taxon>
    </lineage>
</organism>
<dbReference type="PANTHER" id="PTHR15162">
    <property type="entry name" value="ASPARTOACYLASE"/>
    <property type="match status" value="1"/>
</dbReference>
<name>A0ABV6IPT9_9PROT</name>
<accession>A0ABV6IPT9</accession>
<dbReference type="InterPro" id="IPR055438">
    <property type="entry name" value="AstE_AspA_cat"/>
</dbReference>
<dbReference type="Pfam" id="PF24827">
    <property type="entry name" value="AstE_AspA_cat"/>
    <property type="match status" value="1"/>
</dbReference>
<evidence type="ECO:0000313" key="7">
    <source>
        <dbReference type="Proteomes" id="UP001589789"/>
    </source>
</evidence>
<protein>
    <submittedName>
        <fullName evidence="6">Succinylglutamate desuccinylase/aspartoacylase family protein</fullName>
    </submittedName>
</protein>
<dbReference type="Proteomes" id="UP001589789">
    <property type="component" value="Unassembled WGS sequence"/>
</dbReference>
<evidence type="ECO:0000256" key="1">
    <source>
        <dbReference type="ARBA" id="ARBA00001947"/>
    </source>
</evidence>
<proteinExistence type="predicted"/>
<keyword evidence="7" id="KW-1185">Reference proteome</keyword>
<comment type="cofactor">
    <cofactor evidence="1">
        <name>Zn(2+)</name>
        <dbReference type="ChEBI" id="CHEBI:29105"/>
    </cofactor>
</comment>
<evidence type="ECO:0000256" key="4">
    <source>
        <dbReference type="ARBA" id="ARBA00022833"/>
    </source>
</evidence>
<evidence type="ECO:0000313" key="6">
    <source>
        <dbReference type="EMBL" id="MFC0385621.1"/>
    </source>
</evidence>
<dbReference type="RefSeq" id="WP_377049769.1">
    <property type="nucleotide sequence ID" value="NZ_JBHLVZ010000010.1"/>
</dbReference>
<reference evidence="6 7" key="1">
    <citation type="submission" date="2024-09" db="EMBL/GenBank/DDBJ databases">
        <authorList>
            <person name="Sun Q."/>
            <person name="Mori K."/>
        </authorList>
    </citation>
    <scope>NUCLEOTIDE SEQUENCE [LARGE SCALE GENOMIC DNA]</scope>
    <source>
        <strain evidence="6 7">CCM 7468</strain>
    </source>
</reference>
<dbReference type="InterPro" id="IPR050178">
    <property type="entry name" value="AspA/AstE_fam"/>
</dbReference>
<keyword evidence="4" id="KW-0862">Zinc</keyword>
<evidence type="ECO:0000256" key="3">
    <source>
        <dbReference type="ARBA" id="ARBA00022801"/>
    </source>
</evidence>
<sequence>MPRRIVIGEAPGFPVRVPVPDLAGLTTGNVGIPGVWRIASGEPGPQAVIVSLTHGNEFAGATVLARWLRAGLRPARGTLTLVFANLEAFARFDPADPTLSRYVDEDLNRVWSARHLDGPRDSLELRRARELRPVVEAADALLDLHSMLWPSDPLILTGASPGALALAQAIGVPATVVADAGHPEGPRMIDHAPFTEPGARRVAMLAEAGLHWEPETEAVAEACAGGLLRALGMAPAAPARCGQAAVWRVTRAITAASRQFAFTDLFRGGEVIPHAGTLIARDGEAEVRTPHDDCMLVMPSPRVMRGHVAVRLAQRAGPR</sequence>
<gene>
    <name evidence="6" type="ORF">ACFFIC_08635</name>
</gene>
<feature type="domain" description="Succinylglutamate desuccinylase/Aspartoacylase catalytic" evidence="5">
    <location>
        <begin position="43"/>
        <end position="176"/>
    </location>
</feature>
<dbReference type="Gene3D" id="3.40.630.10">
    <property type="entry name" value="Zn peptidases"/>
    <property type="match status" value="1"/>
</dbReference>
<comment type="caution">
    <text evidence="6">The sequence shown here is derived from an EMBL/GenBank/DDBJ whole genome shotgun (WGS) entry which is preliminary data.</text>
</comment>
<keyword evidence="3" id="KW-0378">Hydrolase</keyword>
<dbReference type="SUPFAM" id="SSF53187">
    <property type="entry name" value="Zn-dependent exopeptidases"/>
    <property type="match status" value="1"/>
</dbReference>
<keyword evidence="2" id="KW-0479">Metal-binding</keyword>
<evidence type="ECO:0000259" key="5">
    <source>
        <dbReference type="Pfam" id="PF24827"/>
    </source>
</evidence>
<dbReference type="PANTHER" id="PTHR15162:SF7">
    <property type="entry name" value="SUCCINYLGLUTAMATE DESUCCINYLASE"/>
    <property type="match status" value="1"/>
</dbReference>
<evidence type="ECO:0000256" key="2">
    <source>
        <dbReference type="ARBA" id="ARBA00022723"/>
    </source>
</evidence>